<feature type="transmembrane region" description="Helical" evidence="1">
    <location>
        <begin position="21"/>
        <end position="44"/>
    </location>
</feature>
<name>A0A7Y2RFR3_9GAMM</name>
<dbReference type="RefSeq" id="WP_171540458.1">
    <property type="nucleotide sequence ID" value="NZ_JABERL010000023.1"/>
</dbReference>
<evidence type="ECO:0000313" key="2">
    <source>
        <dbReference type="EMBL" id="NNH77873.1"/>
    </source>
</evidence>
<sequence length="462" mass="49133">MHYSTEIKKNLNRRTFVIKQAGVSSLLFIVLVGLSLTVLTVGYMSSMRSLQSSATTTHAQTQAQMQAMIGYQALTKYLKNQPLTNIDKITTGNISGGTSLITFKKITCGTNPYCFDLIGKSGGASAILRASYEITDKLGKTTVTGSVFAGGLQVNNKDTISGDGVTITVKDQKIIDNSGNIINADLKGITVKLYSPTSFIDASALKLHANYIFSKEGCEKRNLLKTGSELPLTAESFTCTNFDGVSISGDEWTVDTSKNVPVGVLWFKEKVKVKITSTPLINSIMSETAVEATIPTGNTKQSYYAYAPLPYKKLHTDAVIAKICGVSPAIPSQYCKADGTLKDDADLTEFPANIGNILFLTNGLIQLDSGNLGENGKKEDANAVHFFGNIIASKGAGGPGMASAKFVGTGIINIQGNIVVTGGTDVTQMNGNIKVKLLGANDASSAIPEHMKVFNVGGIRYM</sequence>
<comment type="caution">
    <text evidence="2">The sequence shown here is derived from an EMBL/GenBank/DDBJ whole genome shotgun (WGS) entry which is preliminary data.</text>
</comment>
<protein>
    <submittedName>
        <fullName evidence="2">Uncharacterized protein</fullName>
    </submittedName>
</protein>
<reference evidence="2 3" key="1">
    <citation type="submission" date="2020-04" db="EMBL/GenBank/DDBJ databases">
        <title>Acinetobacter Taxon 24.</title>
        <authorList>
            <person name="Nemec A."/>
            <person name="Radolfova-Krizova L."/>
            <person name="Higgins P.G."/>
            <person name="Spanelova P."/>
        </authorList>
    </citation>
    <scope>NUCLEOTIDE SEQUENCE [LARGE SCALE GENOMIC DNA]</scope>
    <source>
        <strain evidence="2 3">ANC 5380</strain>
    </source>
</reference>
<proteinExistence type="predicted"/>
<organism evidence="2 3">
    <name type="scientific">Acinetobacter terrae</name>
    <dbReference type="NCBI Taxonomy" id="2731247"/>
    <lineage>
        <taxon>Bacteria</taxon>
        <taxon>Pseudomonadati</taxon>
        <taxon>Pseudomonadota</taxon>
        <taxon>Gammaproteobacteria</taxon>
        <taxon>Moraxellales</taxon>
        <taxon>Moraxellaceae</taxon>
        <taxon>Acinetobacter</taxon>
        <taxon>Acinetobacter Taxon 24</taxon>
    </lineage>
</organism>
<keyword evidence="1" id="KW-0812">Transmembrane</keyword>
<gene>
    <name evidence="2" type="ORF">HLH17_09410</name>
</gene>
<keyword evidence="1" id="KW-1133">Transmembrane helix</keyword>
<evidence type="ECO:0000256" key="1">
    <source>
        <dbReference type="SAM" id="Phobius"/>
    </source>
</evidence>
<keyword evidence="1" id="KW-0472">Membrane</keyword>
<accession>A0A7Y2RFR3</accession>
<dbReference type="EMBL" id="JABERL010000023">
    <property type="protein sequence ID" value="NNH77873.1"/>
    <property type="molecule type" value="Genomic_DNA"/>
</dbReference>
<dbReference type="Proteomes" id="UP000569202">
    <property type="component" value="Unassembled WGS sequence"/>
</dbReference>
<evidence type="ECO:0000313" key="3">
    <source>
        <dbReference type="Proteomes" id="UP000569202"/>
    </source>
</evidence>
<dbReference type="AlphaFoldDB" id="A0A7Y2RFR3"/>